<feature type="transmembrane region" description="Helical" evidence="2">
    <location>
        <begin position="57"/>
        <end position="77"/>
    </location>
</feature>
<feature type="region of interest" description="Disordered" evidence="1">
    <location>
        <begin position="145"/>
        <end position="186"/>
    </location>
</feature>
<dbReference type="PANTHER" id="PTHR16125:SF1">
    <property type="entry name" value="TRANSMEMBRANE PROTEIN 74B-LIKE"/>
    <property type="match status" value="1"/>
</dbReference>
<feature type="region of interest" description="Disordered" evidence="1">
    <location>
        <begin position="1"/>
        <end position="26"/>
    </location>
</feature>
<organism evidence="3 4">
    <name type="scientific">Branchiostoma lanceolatum</name>
    <name type="common">Common lancelet</name>
    <name type="synonym">Amphioxus lanceolatum</name>
    <dbReference type="NCBI Taxonomy" id="7740"/>
    <lineage>
        <taxon>Eukaryota</taxon>
        <taxon>Metazoa</taxon>
        <taxon>Chordata</taxon>
        <taxon>Cephalochordata</taxon>
        <taxon>Leptocardii</taxon>
        <taxon>Amphioxiformes</taxon>
        <taxon>Branchiostomatidae</taxon>
        <taxon>Branchiostoma</taxon>
    </lineage>
</organism>
<name>A0A8J9ZKV8_BRALA</name>
<keyword evidence="2" id="KW-1133">Transmembrane helix</keyword>
<gene>
    <name evidence="3" type="primary">TMEM74</name>
    <name evidence="3" type="ORF">BLAG_LOCUS14375</name>
</gene>
<feature type="compositionally biased region" description="Low complexity" evidence="1">
    <location>
        <begin position="145"/>
        <end position="162"/>
    </location>
</feature>
<proteinExistence type="predicted"/>
<feature type="compositionally biased region" description="Basic and acidic residues" evidence="1">
    <location>
        <begin position="167"/>
        <end position="176"/>
    </location>
</feature>
<dbReference type="PANTHER" id="PTHR16125">
    <property type="entry name" value="TRANSMEMBRANE PROTEIN 74"/>
    <property type="match status" value="1"/>
</dbReference>
<protein>
    <submittedName>
        <fullName evidence="3">TMEM74 protein</fullName>
    </submittedName>
</protein>
<feature type="transmembrane region" description="Helical" evidence="2">
    <location>
        <begin position="111"/>
        <end position="133"/>
    </location>
</feature>
<dbReference type="OrthoDB" id="10006210at2759"/>
<evidence type="ECO:0000256" key="2">
    <source>
        <dbReference type="SAM" id="Phobius"/>
    </source>
</evidence>
<accession>A0A8J9ZKV8</accession>
<keyword evidence="2" id="KW-0812">Transmembrane</keyword>
<reference evidence="3" key="1">
    <citation type="submission" date="2022-01" db="EMBL/GenBank/DDBJ databases">
        <authorList>
            <person name="Braso-Vives M."/>
        </authorList>
    </citation>
    <scope>NUCLEOTIDE SEQUENCE</scope>
</reference>
<dbReference type="Proteomes" id="UP000838412">
    <property type="component" value="Chromosome 2"/>
</dbReference>
<evidence type="ECO:0000256" key="1">
    <source>
        <dbReference type="SAM" id="MobiDB-lite"/>
    </source>
</evidence>
<keyword evidence="4" id="KW-1185">Reference proteome</keyword>
<dbReference type="AlphaFoldDB" id="A0A8J9ZKV8"/>
<keyword evidence="2" id="KW-0472">Membrane</keyword>
<evidence type="ECO:0000313" key="4">
    <source>
        <dbReference type="Proteomes" id="UP000838412"/>
    </source>
</evidence>
<dbReference type="Pfam" id="PF14927">
    <property type="entry name" value="Neurensin"/>
    <property type="match status" value="1"/>
</dbReference>
<sequence>MAPVDVTVNNDDVESRRTSDGAAPLDGDSTLVQRQMLGERTCLGRTGAKRDPVDSGFIFSLCFLVLGIVLVAVAWTIPREPTVDPDTQPAREIEKIETKYVILRQHLDNCVMAGIIFLTLGGISLSVVLLYAICIGELNQLYNATTGTDNSTGTSSSRGYGSVQRFEMSRTSRSRETTQSLVDNEMLSSNEEAGVQIGMPSPIYTTTETQIQYQERTE</sequence>
<evidence type="ECO:0000313" key="3">
    <source>
        <dbReference type="EMBL" id="CAH1255254.1"/>
    </source>
</evidence>
<dbReference type="EMBL" id="OV696687">
    <property type="protein sequence ID" value="CAH1255254.1"/>
    <property type="molecule type" value="Genomic_DNA"/>
</dbReference>
<dbReference type="InterPro" id="IPR029695">
    <property type="entry name" value="TMEM74-like"/>
</dbReference>